<dbReference type="InterPro" id="IPR003874">
    <property type="entry name" value="CDC45"/>
</dbReference>
<dbReference type="GO" id="GO:0000727">
    <property type="term" value="P:double-strand break repair via break-induced replication"/>
    <property type="evidence" value="ECO:0007669"/>
    <property type="project" value="TreeGrafter"/>
</dbReference>
<feature type="region of interest" description="Disordered" evidence="6">
    <location>
        <begin position="730"/>
        <end position="799"/>
    </location>
</feature>
<evidence type="ECO:0000256" key="1">
    <source>
        <dbReference type="ARBA" id="ARBA00004123"/>
    </source>
</evidence>
<evidence type="ECO:0000256" key="6">
    <source>
        <dbReference type="SAM" id="MobiDB-lite"/>
    </source>
</evidence>
<dbReference type="AlphaFoldDB" id="A0A9W9LLK4"/>
<reference evidence="7" key="2">
    <citation type="journal article" date="2023" name="IMA Fungus">
        <title>Comparative genomic study of the Penicillium genus elucidates a diverse pangenome and 15 lateral gene transfer events.</title>
        <authorList>
            <person name="Petersen C."/>
            <person name="Sorensen T."/>
            <person name="Nielsen M.R."/>
            <person name="Sondergaard T.E."/>
            <person name="Sorensen J.L."/>
            <person name="Fitzpatrick D.A."/>
            <person name="Frisvad J.C."/>
            <person name="Nielsen K.L."/>
        </authorList>
    </citation>
    <scope>NUCLEOTIDE SEQUENCE</scope>
    <source>
        <strain evidence="7">IBT 21917</strain>
    </source>
</reference>
<keyword evidence="5" id="KW-0131">Cell cycle</keyword>
<comment type="subcellular location">
    <subcellularLocation>
        <location evidence="1">Nucleus</location>
    </subcellularLocation>
</comment>
<gene>
    <name evidence="7" type="ORF">N7492_007321</name>
</gene>
<reference evidence="7" key="1">
    <citation type="submission" date="2022-11" db="EMBL/GenBank/DDBJ databases">
        <authorList>
            <person name="Petersen C."/>
        </authorList>
    </citation>
    <scope>NUCLEOTIDE SEQUENCE</scope>
    <source>
        <strain evidence="7">IBT 21917</strain>
    </source>
</reference>
<dbReference type="GO" id="GO:0003682">
    <property type="term" value="F:chromatin binding"/>
    <property type="evidence" value="ECO:0007669"/>
    <property type="project" value="TreeGrafter"/>
</dbReference>
<comment type="similarity">
    <text evidence="2">Belongs to the CDC45 family.</text>
</comment>
<keyword evidence="3" id="KW-0235">DNA replication</keyword>
<sequence length="853" mass="93940">MYLPRQLISHLYLQLLRSHHPLSPPVLILVALEPDALCACRILTALLKRDYIPHKIQPVAGYGDLARAGEELVRPMQTTNGGSGGVVVCLGVGGLVDLGEILALTSPEDEVEDMGGVEIWVFDARRPWNLGNVFGGQAGIGQAMAEIDVNSRRRGRGVDKGRITPAYTSKNGGIVVFDDGDIDEDLAKERDAYHALLEMPEVDDDASDDGSTGDMDDDDTQPGSRKRKSWSGREDEDDSEDEDGPPRQRKRSNSGSSIVSSPSRRRKTAINSSNSSRSATPTSDSPSPAEQNQPSARSLKRRLIQLKRKHEGVLQAYYSSGTSYSEPISSLIYSLASELGREDNDLLWLSIVGVSSLELSGRTMTGVGVSNTSDTGGSAGWGGQRGEHIRQILRDEVHRLNPPDPFERDLDIRGEINGVIPTTARSPTDTSIRLSPEPRFLLVRHWSLYESMLHSPYLAPRLHVWTENGRKRLNKLLAKMGISLNQSNQFYTHMDMELKRALRGRLLTYAPMYGLHGLVPPEPSANASSREGWGFVRCWGWKACLSATDVGVILGAILEVGPHEATASWDAKRLPRARGSNDEIENGGGIGESDLASLLPRFWSAYDALSLTSESPTLLMGALPLAQHLHRAILRTGTSLLSKHQIRHLRAFRIAVVKDGPDVKLFTNPGALTKLALWVAEAIRVQERERGDSVKIGRKRAAGTPLVLAGLDEDRDLYVVVGTGGGGGVVDFAAMSKRQEERRKKKETKDKKQKEREERRAKRAAERAERGEDEDEEESDESESSSESESEDEQDAHSKKHLLRNRFGIAFQEVVQETNARVRIDSFDHCVVEVQKDDLGGFLEALSFRSVVG</sequence>
<feature type="compositionally biased region" description="Acidic residues" evidence="6">
    <location>
        <begin position="234"/>
        <end position="243"/>
    </location>
</feature>
<feature type="region of interest" description="Disordered" evidence="6">
    <location>
        <begin position="197"/>
        <end position="297"/>
    </location>
</feature>
<dbReference type="GO" id="GO:0003688">
    <property type="term" value="F:DNA replication origin binding"/>
    <property type="evidence" value="ECO:0007669"/>
    <property type="project" value="TreeGrafter"/>
</dbReference>
<evidence type="ECO:0000256" key="5">
    <source>
        <dbReference type="ARBA" id="ARBA00023306"/>
    </source>
</evidence>
<keyword evidence="8" id="KW-1185">Reference proteome</keyword>
<dbReference type="OrthoDB" id="10258882at2759"/>
<dbReference type="PANTHER" id="PTHR10507:SF0">
    <property type="entry name" value="CELL DIVISION CONTROL PROTEIN 45 HOMOLOG"/>
    <property type="match status" value="1"/>
</dbReference>
<feature type="compositionally biased region" description="Basic and acidic residues" evidence="6">
    <location>
        <begin position="737"/>
        <end position="770"/>
    </location>
</feature>
<dbReference type="Proteomes" id="UP001146351">
    <property type="component" value="Unassembled WGS sequence"/>
</dbReference>
<feature type="compositionally biased region" description="Low complexity" evidence="6">
    <location>
        <begin position="253"/>
        <end position="262"/>
    </location>
</feature>
<organism evidence="7 8">
    <name type="scientific">Penicillium capsulatum</name>
    <dbReference type="NCBI Taxonomy" id="69766"/>
    <lineage>
        <taxon>Eukaryota</taxon>
        <taxon>Fungi</taxon>
        <taxon>Dikarya</taxon>
        <taxon>Ascomycota</taxon>
        <taxon>Pezizomycotina</taxon>
        <taxon>Eurotiomycetes</taxon>
        <taxon>Eurotiomycetidae</taxon>
        <taxon>Eurotiales</taxon>
        <taxon>Aspergillaceae</taxon>
        <taxon>Penicillium</taxon>
    </lineage>
</organism>
<dbReference type="GO" id="GO:0003697">
    <property type="term" value="F:single-stranded DNA binding"/>
    <property type="evidence" value="ECO:0007669"/>
    <property type="project" value="TreeGrafter"/>
</dbReference>
<evidence type="ECO:0000313" key="8">
    <source>
        <dbReference type="Proteomes" id="UP001146351"/>
    </source>
</evidence>
<dbReference type="PANTHER" id="PTHR10507">
    <property type="entry name" value="CDC45-RELATED PROTEIN"/>
    <property type="match status" value="1"/>
</dbReference>
<comment type="caution">
    <text evidence="7">The sequence shown here is derived from an EMBL/GenBank/DDBJ whole genome shotgun (WGS) entry which is preliminary data.</text>
</comment>
<evidence type="ECO:0000313" key="7">
    <source>
        <dbReference type="EMBL" id="KAJ5161929.1"/>
    </source>
</evidence>
<evidence type="ECO:0000256" key="2">
    <source>
        <dbReference type="ARBA" id="ARBA00010727"/>
    </source>
</evidence>
<evidence type="ECO:0000256" key="3">
    <source>
        <dbReference type="ARBA" id="ARBA00022705"/>
    </source>
</evidence>
<feature type="compositionally biased region" description="Low complexity" evidence="6">
    <location>
        <begin position="269"/>
        <end position="289"/>
    </location>
</feature>
<name>A0A9W9LLK4_9EURO</name>
<dbReference type="GO" id="GO:0031261">
    <property type="term" value="C:DNA replication preinitiation complex"/>
    <property type="evidence" value="ECO:0007669"/>
    <property type="project" value="TreeGrafter"/>
</dbReference>
<dbReference type="GO" id="GO:1902977">
    <property type="term" value="P:mitotic DNA replication preinitiation complex assembly"/>
    <property type="evidence" value="ECO:0007669"/>
    <property type="project" value="TreeGrafter"/>
</dbReference>
<feature type="compositionally biased region" description="Acidic residues" evidence="6">
    <location>
        <begin position="771"/>
        <end position="794"/>
    </location>
</feature>
<keyword evidence="4" id="KW-0539">Nucleus</keyword>
<proteinExistence type="inferred from homology"/>
<dbReference type="EMBL" id="JAPQKO010000005">
    <property type="protein sequence ID" value="KAJ5161929.1"/>
    <property type="molecule type" value="Genomic_DNA"/>
</dbReference>
<evidence type="ECO:0008006" key="9">
    <source>
        <dbReference type="Google" id="ProtNLM"/>
    </source>
</evidence>
<dbReference type="Pfam" id="PF02724">
    <property type="entry name" value="CDC45"/>
    <property type="match status" value="1"/>
</dbReference>
<dbReference type="GO" id="GO:0006270">
    <property type="term" value="P:DNA replication initiation"/>
    <property type="evidence" value="ECO:0007669"/>
    <property type="project" value="InterPro"/>
</dbReference>
<accession>A0A9W9LLK4</accession>
<evidence type="ECO:0000256" key="4">
    <source>
        <dbReference type="ARBA" id="ARBA00023242"/>
    </source>
</evidence>
<protein>
    <recommendedName>
        <fullName evidence="9">DNA replication initiation factor Cdc45</fullName>
    </recommendedName>
</protein>